<dbReference type="Proteomes" id="UP001597478">
    <property type="component" value="Unassembled WGS sequence"/>
</dbReference>
<dbReference type="InterPro" id="IPR000415">
    <property type="entry name" value="Nitroreductase-like"/>
</dbReference>
<comment type="caution">
    <text evidence="1">The sequence shown here is derived from an EMBL/GenBank/DDBJ whole genome shotgun (WGS) entry which is preliminary data.</text>
</comment>
<gene>
    <name evidence="1" type="ORF">ACFS2C_16940</name>
</gene>
<accession>A0ABW5WCU5</accession>
<evidence type="ECO:0000313" key="2">
    <source>
        <dbReference type="Proteomes" id="UP001597478"/>
    </source>
</evidence>
<organism evidence="1 2">
    <name type="scientific">Prauserella oleivorans</name>
    <dbReference type="NCBI Taxonomy" id="1478153"/>
    <lineage>
        <taxon>Bacteria</taxon>
        <taxon>Bacillati</taxon>
        <taxon>Actinomycetota</taxon>
        <taxon>Actinomycetes</taxon>
        <taxon>Pseudonocardiales</taxon>
        <taxon>Pseudonocardiaceae</taxon>
        <taxon>Prauserella</taxon>
    </lineage>
</organism>
<dbReference type="EMBL" id="JBHUOF010000021">
    <property type="protein sequence ID" value="MFD2801081.1"/>
    <property type="molecule type" value="Genomic_DNA"/>
</dbReference>
<sequence>MTSSPLLTRPVEHAWSGHERSVLTRAALNSYPCGVGGPWTLEIHGSRVELYERFDAPTWNHEGTGRDRVIACGTAVACVAVAVRMLGWRPETALLGDPSRADTIATVTARDRRRPSAADARRFQAIFDHRPHRHTVDPSALPVDLVDEIAQAGTMPGVWLVPLPAFTTAGRRHTPDPGLLVVTTSDSRRDQVLAGAALQEASLAARARGLTVAPQTSPFQFREFRQRVVRTRRPGGSPQLLLRLGRAEG</sequence>
<evidence type="ECO:0000313" key="1">
    <source>
        <dbReference type="EMBL" id="MFD2801081.1"/>
    </source>
</evidence>
<reference evidence="2" key="1">
    <citation type="journal article" date="2019" name="Int. J. Syst. Evol. Microbiol.">
        <title>The Global Catalogue of Microorganisms (GCM) 10K type strain sequencing project: providing services to taxonomists for standard genome sequencing and annotation.</title>
        <authorList>
            <consortium name="The Broad Institute Genomics Platform"/>
            <consortium name="The Broad Institute Genome Sequencing Center for Infectious Disease"/>
            <person name="Wu L."/>
            <person name="Ma J."/>
        </authorList>
    </citation>
    <scope>NUCLEOTIDE SEQUENCE [LARGE SCALE GENOMIC DNA]</scope>
    <source>
        <strain evidence="2">IBRC-M 10906</strain>
    </source>
</reference>
<protein>
    <submittedName>
        <fullName evidence="1">Uncharacterized protein</fullName>
    </submittedName>
</protein>
<dbReference type="RefSeq" id="WP_377391122.1">
    <property type="nucleotide sequence ID" value="NZ_JBHSAN010000024.1"/>
</dbReference>
<dbReference type="Gene3D" id="3.40.109.10">
    <property type="entry name" value="NADH Oxidase"/>
    <property type="match status" value="1"/>
</dbReference>
<keyword evidence="2" id="KW-1185">Reference proteome</keyword>
<name>A0ABW5WCU5_9PSEU</name>
<proteinExistence type="predicted"/>